<sequence length="50" mass="5572">MLKKELTQEFVILVVLGGAKAAEKKGVEVQVWDVDTKSLHSLVFKIWTSA</sequence>
<feature type="non-terminal residue" evidence="1">
    <location>
        <position position="50"/>
    </location>
</feature>
<name>A0A2K3KCX2_TRIPR</name>
<reference evidence="1 2" key="2">
    <citation type="journal article" date="2017" name="Front. Plant Sci.">
        <title>Gene Classification and Mining of Molecular Markers Useful in Red Clover (Trifolium pratense) Breeding.</title>
        <authorList>
            <person name="Istvanek J."/>
            <person name="Dluhosova J."/>
            <person name="Dluhos P."/>
            <person name="Patkova L."/>
            <person name="Nedelnik J."/>
            <person name="Repkova J."/>
        </authorList>
    </citation>
    <scope>NUCLEOTIDE SEQUENCE [LARGE SCALE GENOMIC DNA]</scope>
    <source>
        <strain evidence="2">cv. Tatra</strain>
        <tissue evidence="1">Young leaves</tissue>
    </source>
</reference>
<organism evidence="1 2">
    <name type="scientific">Trifolium pratense</name>
    <name type="common">Red clover</name>
    <dbReference type="NCBI Taxonomy" id="57577"/>
    <lineage>
        <taxon>Eukaryota</taxon>
        <taxon>Viridiplantae</taxon>
        <taxon>Streptophyta</taxon>
        <taxon>Embryophyta</taxon>
        <taxon>Tracheophyta</taxon>
        <taxon>Spermatophyta</taxon>
        <taxon>Magnoliopsida</taxon>
        <taxon>eudicotyledons</taxon>
        <taxon>Gunneridae</taxon>
        <taxon>Pentapetalae</taxon>
        <taxon>rosids</taxon>
        <taxon>fabids</taxon>
        <taxon>Fabales</taxon>
        <taxon>Fabaceae</taxon>
        <taxon>Papilionoideae</taxon>
        <taxon>50 kb inversion clade</taxon>
        <taxon>NPAAA clade</taxon>
        <taxon>Hologalegina</taxon>
        <taxon>IRL clade</taxon>
        <taxon>Trifolieae</taxon>
        <taxon>Trifolium</taxon>
    </lineage>
</organism>
<comment type="caution">
    <text evidence="1">The sequence shown here is derived from an EMBL/GenBank/DDBJ whole genome shotgun (WGS) entry which is preliminary data.</text>
</comment>
<dbReference type="AlphaFoldDB" id="A0A2K3KCX2"/>
<reference evidence="1 2" key="1">
    <citation type="journal article" date="2014" name="Am. J. Bot.">
        <title>Genome assembly and annotation for red clover (Trifolium pratense; Fabaceae).</title>
        <authorList>
            <person name="Istvanek J."/>
            <person name="Jaros M."/>
            <person name="Krenek A."/>
            <person name="Repkova J."/>
        </authorList>
    </citation>
    <scope>NUCLEOTIDE SEQUENCE [LARGE SCALE GENOMIC DNA]</scope>
    <source>
        <strain evidence="2">cv. Tatra</strain>
        <tissue evidence="1">Young leaves</tissue>
    </source>
</reference>
<dbReference type="Proteomes" id="UP000236291">
    <property type="component" value="Unassembled WGS sequence"/>
</dbReference>
<accession>A0A2K3KCX2</accession>
<evidence type="ECO:0000313" key="1">
    <source>
        <dbReference type="EMBL" id="PNX64155.1"/>
    </source>
</evidence>
<gene>
    <name evidence="1" type="ORF">L195_g061979</name>
</gene>
<proteinExistence type="predicted"/>
<dbReference type="EMBL" id="ASHM01162341">
    <property type="protein sequence ID" value="PNX64155.1"/>
    <property type="molecule type" value="Genomic_DNA"/>
</dbReference>
<protein>
    <submittedName>
        <fullName evidence="1">Uncharacterized protein</fullName>
    </submittedName>
</protein>
<evidence type="ECO:0000313" key="2">
    <source>
        <dbReference type="Proteomes" id="UP000236291"/>
    </source>
</evidence>